<proteinExistence type="predicted"/>
<organism evidence="1 2">
    <name type="scientific">Burkholderia singularis</name>
    <dbReference type="NCBI Taxonomy" id="1503053"/>
    <lineage>
        <taxon>Bacteria</taxon>
        <taxon>Pseudomonadati</taxon>
        <taxon>Pseudomonadota</taxon>
        <taxon>Betaproteobacteria</taxon>
        <taxon>Burkholderiales</taxon>
        <taxon>Burkholderiaceae</taxon>
        <taxon>Burkholderia</taxon>
        <taxon>pseudomallei group</taxon>
    </lineage>
</organism>
<dbReference type="Proteomes" id="UP000198460">
    <property type="component" value="Unassembled WGS sequence"/>
</dbReference>
<evidence type="ECO:0000313" key="1">
    <source>
        <dbReference type="EMBL" id="SMG03188.1"/>
    </source>
</evidence>
<gene>
    <name evidence="1" type="ORF">BSIN_5315</name>
</gene>
<sequence>MCGGMYTRRRVSRRRVHEYQADACRVLAAAAISSRPCTSGRTADGRIRRPATMRVAY</sequence>
<evidence type="ECO:0000313" key="2">
    <source>
        <dbReference type="Proteomes" id="UP000198460"/>
    </source>
</evidence>
<dbReference type="AlphaFoldDB" id="A0A238HDA3"/>
<accession>A0A238HDA3</accession>
<protein>
    <submittedName>
        <fullName evidence="1">Uncharacterized protein</fullName>
    </submittedName>
</protein>
<name>A0A238HDA3_9BURK</name>
<dbReference type="EMBL" id="FXAN01000130">
    <property type="protein sequence ID" value="SMG03188.1"/>
    <property type="molecule type" value="Genomic_DNA"/>
</dbReference>
<reference evidence="1 2" key="1">
    <citation type="submission" date="2017-04" db="EMBL/GenBank/DDBJ databases">
        <authorList>
            <person name="Afonso C.L."/>
            <person name="Miller P.J."/>
            <person name="Scott M.A."/>
            <person name="Spackman E."/>
            <person name="Goraichik I."/>
            <person name="Dimitrov K.M."/>
            <person name="Suarez D.L."/>
            <person name="Swayne D.E."/>
        </authorList>
    </citation>
    <scope>NUCLEOTIDE SEQUENCE [LARGE SCALE GENOMIC DNA]</scope>
    <source>
        <strain evidence="1">LMG 28154</strain>
    </source>
</reference>